<sequence>MAVDFSLLPAEEPASHPPPSRLAWTVAFFLMVLAGLFAVLFFWPKDMPTHSWRFWASLVLFPVGIPAWIVLRRYSVYEGRKLDTALHNEAVQAFNESVFSAASIPLSVIAAAHRFSADREQSATEAVRQGSVALRTQAPIARDGEPVKARWLVVPGMKVTSGTMEDDRNRRRDVMTWLFGELLDQLSPRIQALPVRVPLTVRLCLSNGLTREENEALWQACWHARSLRKAEPAPATEPPADLMMIDSWLDEILGGENLHVMLIVAAQLHPLLAGTPPPGTAEAGAALLLAPQTPAFKHGMQRIAHLHRPVQGLLELPGDALSHAMQWAGVPAQQIAGGWQTGLDATQTGVLREPSKQLGLTARPTDLDQAVGYAGAAAPWLAAACAASSLGESSGAQIVLAGQEKHLHCAILKHANHEDNAR</sequence>
<dbReference type="OrthoDB" id="8577941at2"/>
<gene>
    <name evidence="2" type="ORF">RR42_s0260</name>
</gene>
<feature type="transmembrane region" description="Helical" evidence="1">
    <location>
        <begin position="54"/>
        <end position="71"/>
    </location>
</feature>
<evidence type="ECO:0000256" key="1">
    <source>
        <dbReference type="SAM" id="Phobius"/>
    </source>
</evidence>
<evidence type="ECO:0000313" key="2">
    <source>
        <dbReference type="EMBL" id="AJG21856.1"/>
    </source>
</evidence>
<proteinExistence type="predicted"/>
<dbReference type="Proteomes" id="UP000031843">
    <property type="component" value="Chromosome secondary"/>
</dbReference>
<keyword evidence="3" id="KW-1185">Reference proteome</keyword>
<keyword evidence="1" id="KW-0472">Membrane</keyword>
<dbReference type="EMBL" id="CP010537">
    <property type="protein sequence ID" value="AJG21856.1"/>
    <property type="molecule type" value="Genomic_DNA"/>
</dbReference>
<dbReference type="RefSeq" id="WP_043353038.1">
    <property type="nucleotide sequence ID" value="NZ_CP010537.1"/>
</dbReference>
<dbReference type="KEGG" id="cbw:RR42_s0260"/>
<organism evidence="2 3">
    <name type="scientific">Cupriavidus basilensis</name>
    <dbReference type="NCBI Taxonomy" id="68895"/>
    <lineage>
        <taxon>Bacteria</taxon>
        <taxon>Pseudomonadati</taxon>
        <taxon>Pseudomonadota</taxon>
        <taxon>Betaproteobacteria</taxon>
        <taxon>Burkholderiales</taxon>
        <taxon>Burkholderiaceae</taxon>
        <taxon>Cupriavidus</taxon>
    </lineage>
</organism>
<dbReference type="STRING" id="68895.RR42_s0260"/>
<accession>A0A0C4YMN7</accession>
<keyword evidence="1" id="KW-0812">Transmembrane</keyword>
<keyword evidence="1" id="KW-1133">Transmembrane helix</keyword>
<reference evidence="2 3" key="1">
    <citation type="journal article" date="2015" name="Genome Announc.">
        <title>Complete Genome Sequence of Cupriavidus basilensis 4G11, Isolated from the Oak Ridge Field Research Center Site.</title>
        <authorList>
            <person name="Ray J."/>
            <person name="Waters R.J."/>
            <person name="Skerker J.M."/>
            <person name="Kuehl J.V."/>
            <person name="Price M.N."/>
            <person name="Huang J."/>
            <person name="Chakraborty R."/>
            <person name="Arkin A.P."/>
            <person name="Deutschbauer A."/>
        </authorList>
    </citation>
    <scope>NUCLEOTIDE SEQUENCE [LARGE SCALE GENOMIC DNA]</scope>
    <source>
        <strain evidence="2">4G11</strain>
    </source>
</reference>
<dbReference type="AlphaFoldDB" id="A0A0C4YMN7"/>
<evidence type="ECO:0000313" key="3">
    <source>
        <dbReference type="Proteomes" id="UP000031843"/>
    </source>
</evidence>
<protein>
    <submittedName>
        <fullName evidence="2">Uncharacterized protein</fullName>
    </submittedName>
</protein>
<name>A0A0C4YMN7_9BURK</name>
<feature type="transmembrane region" description="Helical" evidence="1">
    <location>
        <begin position="22"/>
        <end position="42"/>
    </location>
</feature>